<proteinExistence type="predicted"/>
<gene>
    <name evidence="2" type="ORF">LCGC14_1043300</name>
</gene>
<evidence type="ECO:0000256" key="1">
    <source>
        <dbReference type="SAM" id="MobiDB-lite"/>
    </source>
</evidence>
<organism evidence="2">
    <name type="scientific">marine sediment metagenome</name>
    <dbReference type="NCBI Taxonomy" id="412755"/>
    <lineage>
        <taxon>unclassified sequences</taxon>
        <taxon>metagenomes</taxon>
        <taxon>ecological metagenomes</taxon>
    </lineage>
</organism>
<name>A0A0F9Q9C1_9ZZZZ</name>
<feature type="compositionally biased region" description="Basic residues" evidence="1">
    <location>
        <begin position="148"/>
        <end position="161"/>
    </location>
</feature>
<feature type="region of interest" description="Disordered" evidence="1">
    <location>
        <begin position="129"/>
        <end position="161"/>
    </location>
</feature>
<reference evidence="2" key="1">
    <citation type="journal article" date="2015" name="Nature">
        <title>Complex archaea that bridge the gap between prokaryotes and eukaryotes.</title>
        <authorList>
            <person name="Spang A."/>
            <person name="Saw J.H."/>
            <person name="Jorgensen S.L."/>
            <person name="Zaremba-Niedzwiedzka K."/>
            <person name="Martijn J."/>
            <person name="Lind A.E."/>
            <person name="van Eijk R."/>
            <person name="Schleper C."/>
            <person name="Guy L."/>
            <person name="Ettema T.J."/>
        </authorList>
    </citation>
    <scope>NUCLEOTIDE SEQUENCE</scope>
</reference>
<dbReference type="EMBL" id="LAZR01004308">
    <property type="protein sequence ID" value="KKN09771.1"/>
    <property type="molecule type" value="Genomic_DNA"/>
</dbReference>
<accession>A0A0F9Q9C1</accession>
<dbReference type="AlphaFoldDB" id="A0A0F9Q9C1"/>
<protein>
    <submittedName>
        <fullName evidence="2">Uncharacterized protein</fullName>
    </submittedName>
</protein>
<comment type="caution">
    <text evidence="2">The sequence shown here is derived from an EMBL/GenBank/DDBJ whole genome shotgun (WGS) entry which is preliminary data.</text>
</comment>
<evidence type="ECO:0000313" key="2">
    <source>
        <dbReference type="EMBL" id="KKN09771.1"/>
    </source>
</evidence>
<sequence>MRAIANSYQMFDGKVTVWMLPVATLRHDIAWHDALKLFGITAEDWREKASDAKSMFYLAEGNMVDVEVADIAEDDPFASEINGLKNYWDNRNGDMQNNWDWFTSCITNDVCFDLYDAYKATRRVMPKIESEILQGPPPDIATDPKKTGSGRKRSTKKSAST</sequence>